<gene>
    <name evidence="2" type="ORF">LWF01_06970</name>
</gene>
<evidence type="ECO:0000313" key="3">
    <source>
        <dbReference type="Proteomes" id="UP001209083"/>
    </source>
</evidence>
<evidence type="ECO:0000256" key="1">
    <source>
        <dbReference type="SAM" id="MobiDB-lite"/>
    </source>
</evidence>
<proteinExistence type="predicted"/>
<sequence>MSRFSSRMKSIFRRNASQPATGSDDDSPRSRKAATISHIRDFRDTRVGVEAYIEPATASTPATMLLIATTGEWTRRAVPSEKVGWNLARELSIPVYDVNQTGYPPRMRAWTKAKRDQEKRGD</sequence>
<dbReference type="Proteomes" id="UP001209083">
    <property type="component" value="Chromosome"/>
</dbReference>
<organism evidence="2 3">
    <name type="scientific">Saxibacter everestensis</name>
    <dbReference type="NCBI Taxonomy" id="2909229"/>
    <lineage>
        <taxon>Bacteria</taxon>
        <taxon>Bacillati</taxon>
        <taxon>Actinomycetota</taxon>
        <taxon>Actinomycetes</taxon>
        <taxon>Micrococcales</taxon>
        <taxon>Brevibacteriaceae</taxon>
        <taxon>Saxibacter</taxon>
    </lineage>
</organism>
<evidence type="ECO:0000313" key="2">
    <source>
        <dbReference type="EMBL" id="WGW13492.1"/>
    </source>
</evidence>
<dbReference type="EMBL" id="CP090958">
    <property type="protein sequence ID" value="WGW13492.1"/>
    <property type="molecule type" value="Genomic_DNA"/>
</dbReference>
<keyword evidence="3" id="KW-1185">Reference proteome</keyword>
<feature type="region of interest" description="Disordered" evidence="1">
    <location>
        <begin position="1"/>
        <end position="35"/>
    </location>
</feature>
<name>A0ABY8QWU1_9MICO</name>
<reference evidence="2 3" key="1">
    <citation type="submission" date="2023-05" db="EMBL/GenBank/DDBJ databases">
        <title>Lithophilousrod everest ZFBP1038 complete genpme.</title>
        <authorList>
            <person name="Tian M."/>
        </authorList>
    </citation>
    <scope>NUCLEOTIDE SEQUENCE [LARGE SCALE GENOMIC DNA]</scope>
    <source>
        <strain evidence="2 3">ZFBP1038</strain>
    </source>
</reference>
<dbReference type="RefSeq" id="WP_349640314.1">
    <property type="nucleotide sequence ID" value="NZ_CP090958.1"/>
</dbReference>
<accession>A0ABY8QWU1</accession>
<protein>
    <submittedName>
        <fullName evidence="2">Oxidoreductase</fullName>
    </submittedName>
</protein>